<accession>A0A1C7LUE4</accession>
<comment type="caution">
    <text evidence="1">The sequence shown here is derived from an EMBL/GenBank/DDBJ whole genome shotgun (WGS) entry which is preliminary data.</text>
</comment>
<reference evidence="1 2" key="1">
    <citation type="submission" date="2016-03" db="EMBL/GenBank/DDBJ databases">
        <title>Whole genome sequencing of Grifola frondosa 9006-11.</title>
        <authorList>
            <person name="Min B."/>
            <person name="Park H."/>
            <person name="Kim J.-G."/>
            <person name="Cho H."/>
            <person name="Oh Y.-L."/>
            <person name="Kong W.-S."/>
            <person name="Choi I.-G."/>
        </authorList>
    </citation>
    <scope>NUCLEOTIDE SEQUENCE [LARGE SCALE GENOMIC DNA]</scope>
    <source>
        <strain evidence="1 2">9006-11</strain>
    </source>
</reference>
<evidence type="ECO:0000313" key="2">
    <source>
        <dbReference type="Proteomes" id="UP000092993"/>
    </source>
</evidence>
<name>A0A1C7LUE4_GRIFR</name>
<dbReference type="AlphaFoldDB" id="A0A1C7LUE4"/>
<dbReference type="STRING" id="5627.A0A1C7LUE4"/>
<dbReference type="EMBL" id="LUGG01000031">
    <property type="protein sequence ID" value="OBZ66454.1"/>
    <property type="molecule type" value="Genomic_DNA"/>
</dbReference>
<protein>
    <submittedName>
        <fullName evidence="1">Uncharacterized protein</fullName>
    </submittedName>
</protein>
<dbReference type="OrthoDB" id="3218552at2759"/>
<dbReference type="Proteomes" id="UP000092993">
    <property type="component" value="Unassembled WGS sequence"/>
</dbReference>
<proteinExistence type="predicted"/>
<gene>
    <name evidence="1" type="ORF">A0H81_13591</name>
</gene>
<dbReference type="OMA" id="FEMVPAN"/>
<feature type="non-terminal residue" evidence="1">
    <location>
        <position position="154"/>
    </location>
</feature>
<organism evidence="1 2">
    <name type="scientific">Grifola frondosa</name>
    <name type="common">Maitake</name>
    <name type="synonym">Polyporus frondosus</name>
    <dbReference type="NCBI Taxonomy" id="5627"/>
    <lineage>
        <taxon>Eukaryota</taxon>
        <taxon>Fungi</taxon>
        <taxon>Dikarya</taxon>
        <taxon>Basidiomycota</taxon>
        <taxon>Agaricomycotina</taxon>
        <taxon>Agaricomycetes</taxon>
        <taxon>Polyporales</taxon>
        <taxon>Grifolaceae</taxon>
        <taxon>Grifola</taxon>
    </lineage>
</organism>
<keyword evidence="2" id="KW-1185">Reference proteome</keyword>
<evidence type="ECO:0000313" key="1">
    <source>
        <dbReference type="EMBL" id="OBZ66454.1"/>
    </source>
</evidence>
<sequence>MDHIWPSKVVKQFQSVPFPVDTDFTVAPILTILRYGDSAESVGYEVSFDGRPAPGKISYASAREEADILVRKRLRDLRPACLLPTLHAASVFGTRLCAYHAEGGRIFPPHIKTDTNLITDTAPADRWDCDILEERGANRLKQIFAAIKAGCERR</sequence>